<keyword evidence="2" id="KW-0732">Signal</keyword>
<proteinExistence type="predicted"/>
<dbReference type="AlphaFoldDB" id="A0AAU7NPL2"/>
<feature type="signal peptide" evidence="2">
    <location>
        <begin position="1"/>
        <end position="22"/>
    </location>
</feature>
<evidence type="ECO:0000313" key="3">
    <source>
        <dbReference type="EMBL" id="XBS18910.1"/>
    </source>
</evidence>
<accession>A0AAU7NPL2</accession>
<evidence type="ECO:0000256" key="2">
    <source>
        <dbReference type="SAM" id="SignalP"/>
    </source>
</evidence>
<name>A0AAU7NPL2_9GAMM</name>
<feature type="region of interest" description="Disordered" evidence="1">
    <location>
        <begin position="46"/>
        <end position="68"/>
    </location>
</feature>
<keyword evidence="4" id="KW-1185">Reference proteome</keyword>
<protein>
    <recommendedName>
        <fullName evidence="5">Secreted protein</fullName>
    </recommendedName>
</protein>
<organism evidence="3 4">
    <name type="scientific">Methylomarinum roseum</name>
    <dbReference type="NCBI Taxonomy" id="3067653"/>
    <lineage>
        <taxon>Bacteria</taxon>
        <taxon>Pseudomonadati</taxon>
        <taxon>Pseudomonadota</taxon>
        <taxon>Gammaproteobacteria</taxon>
        <taxon>Methylococcales</taxon>
        <taxon>Methylococcaceae</taxon>
        <taxon>Methylomarinum</taxon>
    </lineage>
</organism>
<reference evidence="3 4" key="1">
    <citation type="journal article" date="2024" name="Microbiology">
        <title>Methylomarinum rosea sp. nov., a novel halophilic methanotrophic bacterium from the hypersaline Lake Elton.</title>
        <authorList>
            <person name="Suleimanov R.Z."/>
            <person name="Oshkin I.Y."/>
            <person name="Danilova O.V."/>
            <person name="Suzina N.E."/>
            <person name="Dedysh S.N."/>
        </authorList>
    </citation>
    <scope>NUCLEOTIDE SEQUENCE [LARGE SCALE GENOMIC DNA]</scope>
    <source>
        <strain evidence="3 4">Ch1-1</strain>
    </source>
</reference>
<gene>
    <name evidence="3" type="ORF">Q9L42_011030</name>
</gene>
<dbReference type="KEGG" id="mech:Q9L42_011030"/>
<dbReference type="Proteomes" id="UP001225378">
    <property type="component" value="Chromosome"/>
</dbReference>
<sequence>MFKTNHFFTIVLSFLITNYAAANCSSPSVTGQSLIDALTGNTVCTSDSQEEHHSGGQLWDYKTGDTSDPVDPRKQIGSWGIAADQVTYNYDDGTNTSGPFTFSLHYNGGNSYSFCQGASEIVTATIISGVNVGCGF</sequence>
<dbReference type="RefSeq" id="WP_305908357.1">
    <property type="nucleotide sequence ID" value="NZ_CP157743.1"/>
</dbReference>
<dbReference type="EMBL" id="CP157743">
    <property type="protein sequence ID" value="XBS18910.1"/>
    <property type="molecule type" value="Genomic_DNA"/>
</dbReference>
<evidence type="ECO:0000256" key="1">
    <source>
        <dbReference type="SAM" id="MobiDB-lite"/>
    </source>
</evidence>
<evidence type="ECO:0008006" key="5">
    <source>
        <dbReference type="Google" id="ProtNLM"/>
    </source>
</evidence>
<evidence type="ECO:0000313" key="4">
    <source>
        <dbReference type="Proteomes" id="UP001225378"/>
    </source>
</evidence>
<feature type="chain" id="PRO_5043661108" description="Secreted protein" evidence="2">
    <location>
        <begin position="23"/>
        <end position="136"/>
    </location>
</feature>